<evidence type="ECO:0000256" key="2">
    <source>
        <dbReference type="ARBA" id="ARBA00022475"/>
    </source>
</evidence>
<feature type="transmembrane region" description="Helical" evidence="6">
    <location>
        <begin position="297"/>
        <end position="315"/>
    </location>
</feature>
<dbReference type="RefSeq" id="WP_370563793.1">
    <property type="nucleotide sequence ID" value="NZ_JBFWIB010000005.1"/>
</dbReference>
<dbReference type="PANTHER" id="PTHR30294:SF46">
    <property type="entry name" value="ABC TRANSPORTER PERMEASE"/>
    <property type="match status" value="1"/>
</dbReference>
<keyword evidence="9" id="KW-1185">Reference proteome</keyword>
<dbReference type="InterPro" id="IPR051449">
    <property type="entry name" value="ABC-2_transporter_component"/>
</dbReference>
<organism evidence="8 9">
    <name type="scientific">Luteimonas salinilitoris</name>
    <dbReference type="NCBI Taxonomy" id="3237697"/>
    <lineage>
        <taxon>Bacteria</taxon>
        <taxon>Pseudomonadati</taxon>
        <taxon>Pseudomonadota</taxon>
        <taxon>Gammaproteobacteria</taxon>
        <taxon>Lysobacterales</taxon>
        <taxon>Lysobacteraceae</taxon>
        <taxon>Luteimonas</taxon>
    </lineage>
</organism>
<feature type="domain" description="ABC-2 type transporter transmembrane" evidence="7">
    <location>
        <begin position="24"/>
        <end position="369"/>
    </location>
</feature>
<proteinExistence type="predicted"/>
<name>A0ABV4HS52_9GAMM</name>
<dbReference type="InterPro" id="IPR013525">
    <property type="entry name" value="ABC2_TM"/>
</dbReference>
<feature type="transmembrane region" description="Helical" evidence="6">
    <location>
        <begin position="351"/>
        <end position="371"/>
    </location>
</feature>
<dbReference type="Gene3D" id="3.40.1710.10">
    <property type="entry name" value="abc type-2 transporter like domain"/>
    <property type="match status" value="1"/>
</dbReference>
<keyword evidence="4 6" id="KW-1133">Transmembrane helix</keyword>
<dbReference type="PANTHER" id="PTHR30294">
    <property type="entry name" value="MEMBRANE COMPONENT OF ABC TRANSPORTER YHHJ-RELATED"/>
    <property type="match status" value="1"/>
</dbReference>
<feature type="transmembrane region" description="Helical" evidence="6">
    <location>
        <begin position="262"/>
        <end position="285"/>
    </location>
</feature>
<evidence type="ECO:0000256" key="4">
    <source>
        <dbReference type="ARBA" id="ARBA00022989"/>
    </source>
</evidence>
<accession>A0ABV4HS52</accession>
<keyword evidence="3 6" id="KW-0812">Transmembrane</keyword>
<evidence type="ECO:0000313" key="8">
    <source>
        <dbReference type="EMBL" id="MEZ0475587.1"/>
    </source>
</evidence>
<evidence type="ECO:0000259" key="7">
    <source>
        <dbReference type="Pfam" id="PF12698"/>
    </source>
</evidence>
<evidence type="ECO:0000313" key="9">
    <source>
        <dbReference type="Proteomes" id="UP001566331"/>
    </source>
</evidence>
<comment type="subcellular location">
    <subcellularLocation>
        <location evidence="1">Cell membrane</location>
        <topology evidence="1">Multi-pass membrane protein</topology>
    </subcellularLocation>
</comment>
<gene>
    <name evidence="8" type="ORF">AB6713_13340</name>
</gene>
<dbReference type="Proteomes" id="UP001566331">
    <property type="component" value="Unassembled WGS sequence"/>
</dbReference>
<evidence type="ECO:0000256" key="1">
    <source>
        <dbReference type="ARBA" id="ARBA00004651"/>
    </source>
</evidence>
<reference evidence="8 9" key="1">
    <citation type="submission" date="2024-07" db="EMBL/GenBank/DDBJ databases">
        <title>Luteimonas salilacus sp. nov., isolated from the shore soil of Salt Lake in Tibet of China.</title>
        <authorList>
            <person name="Zhang X."/>
            <person name="Li A."/>
        </authorList>
    </citation>
    <scope>NUCLEOTIDE SEQUENCE [LARGE SCALE GENOMIC DNA]</scope>
    <source>
        <strain evidence="8 9">B3-2-R+30</strain>
    </source>
</reference>
<evidence type="ECO:0000256" key="3">
    <source>
        <dbReference type="ARBA" id="ARBA00022692"/>
    </source>
</evidence>
<comment type="caution">
    <text evidence="8">The sequence shown here is derived from an EMBL/GenBank/DDBJ whole genome shotgun (WGS) entry which is preliminary data.</text>
</comment>
<sequence>MSAFFDGARYELDALRRAPGALVILAVAALFYGLIYPAPYSAQVYRDLPVYALDADGSALSREVLSRIDASPDLRIVAGSTDRLAARRALERGDVLGIVEMPPDFQRQALRGEQPMVGIFANAGYLLAYSEVATAASEAVLETGAELGVAAEAARSGVPGRALAVQLPMGVQVTRLYDPAGGYASFVVPAVLVVILQQTLLIGLGLLCEARREGNPRASEGWIADAVWVFGRAAPWTGLYLLELVLLRWGVFALYDLPDAGSAWRVLPFMALFLLAATLFGLVLAERFRRSDDVIPLLLFTSLPIVFLSGFSWPTPLIPEPLQWLARLLPSTAGVEGFVRLNQLGAGWAEVWWPALNLSGLVILFSGLLVWQRRF</sequence>
<feature type="transmembrane region" description="Helical" evidence="6">
    <location>
        <begin position="21"/>
        <end position="39"/>
    </location>
</feature>
<protein>
    <submittedName>
        <fullName evidence="8">ABC transporter permease</fullName>
    </submittedName>
</protein>
<keyword evidence="5 6" id="KW-0472">Membrane</keyword>
<feature type="transmembrane region" description="Helical" evidence="6">
    <location>
        <begin position="186"/>
        <end position="210"/>
    </location>
</feature>
<feature type="transmembrane region" description="Helical" evidence="6">
    <location>
        <begin position="222"/>
        <end position="242"/>
    </location>
</feature>
<evidence type="ECO:0000256" key="6">
    <source>
        <dbReference type="SAM" id="Phobius"/>
    </source>
</evidence>
<dbReference type="EMBL" id="JBFWIC010000018">
    <property type="protein sequence ID" value="MEZ0475587.1"/>
    <property type="molecule type" value="Genomic_DNA"/>
</dbReference>
<dbReference type="Pfam" id="PF12698">
    <property type="entry name" value="ABC2_membrane_3"/>
    <property type="match status" value="1"/>
</dbReference>
<evidence type="ECO:0000256" key="5">
    <source>
        <dbReference type="ARBA" id="ARBA00023136"/>
    </source>
</evidence>
<keyword evidence="2" id="KW-1003">Cell membrane</keyword>